<dbReference type="AlphaFoldDB" id="A0A1A8ZUT5"/>
<dbReference type="Proteomes" id="UP000078550">
    <property type="component" value="Unassembled WGS sequence"/>
</dbReference>
<reference evidence="2" key="1">
    <citation type="submission" date="2016-05" db="EMBL/GenBank/DDBJ databases">
        <authorList>
            <person name="Lavstsen T."/>
            <person name="Jespersen J.S."/>
        </authorList>
    </citation>
    <scope>NUCLEOTIDE SEQUENCE [LARGE SCALE GENOMIC DNA]</scope>
</reference>
<protein>
    <submittedName>
        <fullName evidence="2">Uncharacterized protein</fullName>
    </submittedName>
</protein>
<organism evidence="2 3">
    <name type="scientific">Plasmodium ovale wallikeri</name>
    <dbReference type="NCBI Taxonomy" id="864142"/>
    <lineage>
        <taxon>Eukaryota</taxon>
        <taxon>Sar</taxon>
        <taxon>Alveolata</taxon>
        <taxon>Apicomplexa</taxon>
        <taxon>Aconoidasida</taxon>
        <taxon>Haemosporida</taxon>
        <taxon>Plasmodiidae</taxon>
        <taxon>Plasmodium</taxon>
        <taxon>Plasmodium (Plasmodium)</taxon>
    </lineage>
</organism>
<sequence>MGLSCGRAEMEVIITARERGNVHTETATIAATAKYCGNVNADAFLTISYISMKYINTTTFMRTFYYVGTLHDHISQ</sequence>
<reference evidence="3 4" key="2">
    <citation type="submission" date="2016-05" db="EMBL/GenBank/DDBJ databases">
        <authorList>
            <person name="Naeem Raeece"/>
        </authorList>
    </citation>
    <scope>NUCLEOTIDE SEQUENCE [LARGE SCALE GENOMIC DNA]</scope>
</reference>
<proteinExistence type="predicted"/>
<evidence type="ECO:0000313" key="1">
    <source>
        <dbReference type="EMBL" id="SBT47172.1"/>
    </source>
</evidence>
<name>A0A1A8ZUT5_PLAOA</name>
<evidence type="ECO:0000313" key="4">
    <source>
        <dbReference type="Proteomes" id="UP000078555"/>
    </source>
</evidence>
<dbReference type="Proteomes" id="UP000078555">
    <property type="component" value="Unassembled WGS sequence"/>
</dbReference>
<evidence type="ECO:0000313" key="3">
    <source>
        <dbReference type="Proteomes" id="UP000078550"/>
    </source>
</evidence>
<evidence type="ECO:0000313" key="2">
    <source>
        <dbReference type="EMBL" id="SBT47675.1"/>
    </source>
</evidence>
<dbReference type="EMBL" id="FLRD01000145">
    <property type="protein sequence ID" value="SBT47172.1"/>
    <property type="molecule type" value="Genomic_DNA"/>
</dbReference>
<keyword evidence="4" id="KW-1185">Reference proteome</keyword>
<gene>
    <name evidence="1" type="ORF">POVWA1_055150</name>
    <name evidence="2" type="ORF">POVWA2_054540</name>
</gene>
<accession>A0A1A8ZUT5</accession>
<dbReference type="EMBL" id="FLRE01000188">
    <property type="protein sequence ID" value="SBT47675.1"/>
    <property type="molecule type" value="Genomic_DNA"/>
</dbReference>